<dbReference type="PROSITE" id="PS50893">
    <property type="entry name" value="ABC_TRANSPORTER_2"/>
    <property type="match status" value="1"/>
</dbReference>
<evidence type="ECO:0000256" key="2">
    <source>
        <dbReference type="ARBA" id="ARBA00022448"/>
    </source>
</evidence>
<evidence type="ECO:0000256" key="1">
    <source>
        <dbReference type="ARBA" id="ARBA00005417"/>
    </source>
</evidence>
<dbReference type="Gene3D" id="3.40.50.300">
    <property type="entry name" value="P-loop containing nucleotide triphosphate hydrolases"/>
    <property type="match status" value="1"/>
</dbReference>
<feature type="domain" description="ABC transporter" evidence="5">
    <location>
        <begin position="2"/>
        <end position="225"/>
    </location>
</feature>
<dbReference type="PANTHER" id="PTHR42734:SF6">
    <property type="entry name" value="MOLYBDATE IMPORT ATP-BINDING PROTEIN MOLC"/>
    <property type="match status" value="1"/>
</dbReference>
<dbReference type="SUPFAM" id="SSF52540">
    <property type="entry name" value="P-loop containing nucleoside triphosphate hydrolases"/>
    <property type="match status" value="1"/>
</dbReference>
<evidence type="ECO:0000313" key="7">
    <source>
        <dbReference type="Proteomes" id="UP000018211"/>
    </source>
</evidence>
<protein>
    <submittedName>
        <fullName evidence="6">ABC-type metal transport system,ATPase component</fullName>
    </submittedName>
</protein>
<dbReference type="InterPro" id="IPR027417">
    <property type="entry name" value="P-loop_NTPase"/>
</dbReference>
<gene>
    <name evidence="6" type="ORF">VIBNISOn1_270024</name>
</gene>
<accession>A0AAV2VRY1</accession>
<dbReference type="InterPro" id="IPR050153">
    <property type="entry name" value="Metal_Ion_Import_ABC"/>
</dbReference>
<keyword evidence="4" id="KW-0067">ATP-binding</keyword>
<dbReference type="PANTHER" id="PTHR42734">
    <property type="entry name" value="METAL TRANSPORT SYSTEM ATP-BINDING PROTEIN TM_0124-RELATED"/>
    <property type="match status" value="1"/>
</dbReference>
<evidence type="ECO:0000256" key="4">
    <source>
        <dbReference type="ARBA" id="ARBA00022840"/>
    </source>
</evidence>
<dbReference type="Pfam" id="PF00005">
    <property type="entry name" value="ABC_tran"/>
    <property type="match status" value="1"/>
</dbReference>
<dbReference type="InterPro" id="IPR003593">
    <property type="entry name" value="AAA+_ATPase"/>
</dbReference>
<keyword evidence="3" id="KW-0547">Nucleotide-binding</keyword>
<sequence>MIKVQNLVLKAGDTEILSGYELNITQGEVLAIMGANGVGKTTLLNALIGNKKPDSGSVSTNGIIGYVPQLFDMPFSYSVLDIVLMGRARYLGLTGSPSTKDFELAHHYLEMMQIHHLHGRNFNQLSGGQKQLVMIAQALTSECDILILDEPCSALDYHNQAIVLSKIRQLNQELGMTVVYTTHMPQHALETATHVLLMNGQSQYLHGTTETTLNSENLTKLYGIRVDKAIFQSDDSVTLAPRFEM</sequence>
<evidence type="ECO:0000259" key="5">
    <source>
        <dbReference type="PROSITE" id="PS50893"/>
    </source>
</evidence>
<dbReference type="InterPro" id="IPR017871">
    <property type="entry name" value="ABC_transporter-like_CS"/>
</dbReference>
<proteinExistence type="inferred from homology"/>
<evidence type="ECO:0000313" key="6">
    <source>
        <dbReference type="EMBL" id="CCO47198.1"/>
    </source>
</evidence>
<name>A0AAV2VRY1_9VIBR</name>
<dbReference type="SMART" id="SM00382">
    <property type="entry name" value="AAA"/>
    <property type="match status" value="1"/>
</dbReference>
<dbReference type="Proteomes" id="UP000018211">
    <property type="component" value="Unassembled WGS sequence"/>
</dbReference>
<dbReference type="PROSITE" id="PS00211">
    <property type="entry name" value="ABC_TRANSPORTER_1"/>
    <property type="match status" value="1"/>
</dbReference>
<organism evidence="6 7">
    <name type="scientific">Vibrio nigripulchritudo SOn1</name>
    <dbReference type="NCBI Taxonomy" id="1238450"/>
    <lineage>
        <taxon>Bacteria</taxon>
        <taxon>Pseudomonadati</taxon>
        <taxon>Pseudomonadota</taxon>
        <taxon>Gammaproteobacteria</taxon>
        <taxon>Vibrionales</taxon>
        <taxon>Vibrionaceae</taxon>
        <taxon>Vibrio</taxon>
    </lineage>
</organism>
<dbReference type="InterPro" id="IPR003439">
    <property type="entry name" value="ABC_transporter-like_ATP-bd"/>
</dbReference>
<comment type="similarity">
    <text evidence="1">Belongs to the ABC transporter superfamily.</text>
</comment>
<reference evidence="6 7" key="1">
    <citation type="journal article" date="2013" name="ISME J.">
        <title>Comparative genomics of pathogenic lineages of Vibrio nigripulchritudo identifies virulence-associated traits.</title>
        <authorList>
            <person name="Goudenege D."/>
            <person name="Labreuche Y."/>
            <person name="Krin E."/>
            <person name="Ansquer D."/>
            <person name="Mangenot S."/>
            <person name="Calteau A."/>
            <person name="Medigue C."/>
            <person name="Mazel D."/>
            <person name="Polz M.F."/>
            <person name="Le Roux F."/>
        </authorList>
    </citation>
    <scope>NUCLEOTIDE SEQUENCE [LARGE SCALE GENOMIC DNA]</scope>
    <source>
        <strain evidence="6 7">SOn1</strain>
    </source>
</reference>
<dbReference type="RefSeq" id="WP_022612085.1">
    <property type="nucleotide sequence ID" value="NZ_LK391965.1"/>
</dbReference>
<dbReference type="GO" id="GO:0016887">
    <property type="term" value="F:ATP hydrolysis activity"/>
    <property type="evidence" value="ECO:0007669"/>
    <property type="project" value="InterPro"/>
</dbReference>
<dbReference type="GO" id="GO:0005524">
    <property type="term" value="F:ATP binding"/>
    <property type="evidence" value="ECO:0007669"/>
    <property type="project" value="UniProtKB-KW"/>
</dbReference>
<dbReference type="EMBL" id="CAOF01000117">
    <property type="protein sequence ID" value="CCO47198.1"/>
    <property type="molecule type" value="Genomic_DNA"/>
</dbReference>
<evidence type="ECO:0000256" key="3">
    <source>
        <dbReference type="ARBA" id="ARBA00022741"/>
    </source>
</evidence>
<dbReference type="AlphaFoldDB" id="A0AAV2VRY1"/>
<comment type="caution">
    <text evidence="6">The sequence shown here is derived from an EMBL/GenBank/DDBJ whole genome shotgun (WGS) entry which is preliminary data.</text>
</comment>
<keyword evidence="2" id="KW-0813">Transport</keyword>